<reference evidence="1" key="1">
    <citation type="submission" date="2013-08" db="EMBL/GenBank/DDBJ databases">
        <title>Identification of novel archaea and viruses from Sulfolobales-dominated Mexican hot springs metagenomes.</title>
        <authorList>
            <person name="Servin-Garciduenas L.E."/>
            <person name="Erdmann S."/>
            <person name="Peng X."/>
            <person name="Garrett R.A."/>
            <person name="Martinez-Romero E."/>
        </authorList>
    </citation>
    <scope>NUCLEOTIDE SEQUENCE</scope>
</reference>
<organism evidence="1">
    <name type="scientific">Los Azufres archaeal virus 2</name>
    <dbReference type="NCBI Taxonomy" id="1425359"/>
    <lineage>
        <taxon>Viruses</taxon>
    </lineage>
</organism>
<accession>A0A0A0P5W8</accession>
<proteinExistence type="predicted"/>
<protein>
    <submittedName>
        <fullName evidence="1">Putative nuclease</fullName>
    </submittedName>
</protein>
<dbReference type="Gene3D" id="3.90.320.10">
    <property type="match status" value="1"/>
</dbReference>
<sequence length="148" mass="17265">MKERIWVTTLTHCQYLPPPSSQDAERGNRAHEYFESFSLRKEVKVEKDFGPFILVGRVDVINRFGEPVEFKSGLKFTDHIDQVKMYMNMLGVDRGWVVYKSGEVIQVLGRMPDEEIVRRYQLYKQGKLLGRCEECKLKKSCVIAFSPI</sequence>
<dbReference type="InterPro" id="IPR011604">
    <property type="entry name" value="PDDEXK-like_dom_sf"/>
</dbReference>
<name>A0A0A0P5W8_9VIRU</name>
<gene>
    <name evidence="1" type="primary">orf04</name>
</gene>
<dbReference type="EMBL" id="KF547927">
    <property type="protein sequence ID" value="AHA92071.1"/>
    <property type="molecule type" value="Genomic_DNA"/>
</dbReference>
<evidence type="ECO:0000313" key="1">
    <source>
        <dbReference type="EMBL" id="AHA92071.1"/>
    </source>
</evidence>